<comment type="caution">
    <text evidence="1">The sequence shown here is derived from an EMBL/GenBank/DDBJ whole genome shotgun (WGS) entry which is preliminary data.</text>
</comment>
<dbReference type="RefSeq" id="WP_305108741.1">
    <property type="nucleotide sequence ID" value="NZ_JAUTWS010000133.1"/>
</dbReference>
<protein>
    <submittedName>
        <fullName evidence="1">Uncharacterized protein</fullName>
    </submittedName>
</protein>
<evidence type="ECO:0000313" key="1">
    <source>
        <dbReference type="EMBL" id="MDO9713893.1"/>
    </source>
</evidence>
<reference evidence="1 2" key="1">
    <citation type="submission" date="2023-08" db="EMBL/GenBank/DDBJ databases">
        <title>The draft genome sequence of Paracraurococcus sp. LOR1-02.</title>
        <authorList>
            <person name="Kingkaew E."/>
            <person name="Tanasupawat S."/>
        </authorList>
    </citation>
    <scope>NUCLEOTIDE SEQUENCE [LARGE SCALE GENOMIC DNA]</scope>
    <source>
        <strain evidence="1 2">LOR1-02</strain>
    </source>
</reference>
<name>A0ABT9ECE6_9PROT</name>
<accession>A0ABT9ECE6</accession>
<gene>
    <name evidence="1" type="ORF">Q7A36_36640</name>
</gene>
<dbReference type="Proteomes" id="UP001243009">
    <property type="component" value="Unassembled WGS sequence"/>
</dbReference>
<keyword evidence="2" id="KW-1185">Reference proteome</keyword>
<evidence type="ECO:0000313" key="2">
    <source>
        <dbReference type="Proteomes" id="UP001243009"/>
    </source>
</evidence>
<dbReference type="EMBL" id="JAUTWS010000133">
    <property type="protein sequence ID" value="MDO9713893.1"/>
    <property type="molecule type" value="Genomic_DNA"/>
</dbReference>
<organism evidence="1 2">
    <name type="scientific">Paracraurococcus lichenis</name>
    <dbReference type="NCBI Taxonomy" id="3064888"/>
    <lineage>
        <taxon>Bacteria</taxon>
        <taxon>Pseudomonadati</taxon>
        <taxon>Pseudomonadota</taxon>
        <taxon>Alphaproteobacteria</taxon>
        <taxon>Acetobacterales</taxon>
        <taxon>Roseomonadaceae</taxon>
        <taxon>Paracraurococcus</taxon>
    </lineage>
</organism>
<proteinExistence type="predicted"/>
<sequence length="43" mass="4479">MAWRIPTDTKIAASVAARIDAERTGVGIARGAVDGDRRRGAVA</sequence>